<dbReference type="EMBL" id="PQGE01000010">
    <property type="protein sequence ID" value="POP44289.1"/>
    <property type="molecule type" value="Genomic_DNA"/>
</dbReference>
<dbReference type="OrthoDB" id="7065728at2"/>
<dbReference type="GO" id="GO:0009401">
    <property type="term" value="P:phosphoenolpyruvate-dependent sugar phosphotransferase system"/>
    <property type="evidence" value="ECO:0007669"/>
    <property type="project" value="UniProtKB-KW"/>
</dbReference>
<dbReference type="Pfam" id="PF03830">
    <property type="entry name" value="PTSIIB_sorb"/>
    <property type="match status" value="1"/>
</dbReference>
<name>A0A2P5GUS0_9ENTR</name>
<dbReference type="InterPro" id="IPR004720">
    <property type="entry name" value="PTS_IIB_sorbose-sp"/>
</dbReference>
<dbReference type="GO" id="GO:0008982">
    <property type="term" value="F:protein-N(PI)-phosphohistidine-sugar phosphotransferase activity"/>
    <property type="evidence" value="ECO:0007669"/>
    <property type="project" value="InterPro"/>
</dbReference>
<evidence type="ECO:0000256" key="7">
    <source>
        <dbReference type="ARBA" id="ARBA00022777"/>
    </source>
</evidence>
<evidence type="ECO:0000256" key="3">
    <source>
        <dbReference type="ARBA" id="ARBA00022490"/>
    </source>
</evidence>
<keyword evidence="11" id="KW-1185">Reference proteome</keyword>
<dbReference type="GO" id="GO:0005737">
    <property type="term" value="C:cytoplasm"/>
    <property type="evidence" value="ECO:0007669"/>
    <property type="project" value="UniProtKB-SubCell"/>
</dbReference>
<dbReference type="InterPro" id="IPR036667">
    <property type="entry name" value="PTS_IIB_sorbose-sp_sf"/>
</dbReference>
<evidence type="ECO:0000256" key="2">
    <source>
        <dbReference type="ARBA" id="ARBA00022448"/>
    </source>
</evidence>
<evidence type="ECO:0000256" key="1">
    <source>
        <dbReference type="ARBA" id="ARBA00004496"/>
    </source>
</evidence>
<evidence type="ECO:0000259" key="8">
    <source>
        <dbReference type="PROSITE" id="PS51101"/>
    </source>
</evidence>
<comment type="subcellular location">
    <subcellularLocation>
        <location evidence="1">Cytoplasm</location>
    </subcellularLocation>
</comment>
<evidence type="ECO:0000256" key="5">
    <source>
        <dbReference type="ARBA" id="ARBA00022679"/>
    </source>
</evidence>
<dbReference type="EMBL" id="PQGD01000002">
    <property type="protein sequence ID" value="POP50307.1"/>
    <property type="molecule type" value="Genomic_DNA"/>
</dbReference>
<dbReference type="Gene3D" id="3.40.35.10">
    <property type="entry name" value="Phosphotransferase system, sorbose subfamily IIB component"/>
    <property type="match status" value="1"/>
</dbReference>
<accession>A0A2P5GUS0</accession>
<evidence type="ECO:0000313" key="12">
    <source>
        <dbReference type="Proteomes" id="UP000247005"/>
    </source>
</evidence>
<dbReference type="SUPFAM" id="SSF52728">
    <property type="entry name" value="PTS IIb component"/>
    <property type="match status" value="1"/>
</dbReference>
<gene>
    <name evidence="10" type="ORF">CHU32_02455</name>
    <name evidence="9" type="ORF">CHU33_12565</name>
</gene>
<sequence length="165" mass="18264">MNNIKLVRIDFRLIHGQVITKWRNIIAATEIVIVDDKLSKDSFLADIYVMAAPPGVAVHVLSQDDFLKGIHAGEYSNGKSNVLVLFKSIGNLRHLVEQEVNFPAVQIGGLGGGVNRRSVVNGISIDDQDLQDLKFIQERGAEVYFQVTPEEVRLTLDKAIARLEG</sequence>
<keyword evidence="4 10" id="KW-0762">Sugar transport</keyword>
<evidence type="ECO:0000256" key="6">
    <source>
        <dbReference type="ARBA" id="ARBA00022683"/>
    </source>
</evidence>
<evidence type="ECO:0000313" key="11">
    <source>
        <dbReference type="Proteomes" id="UP000237073"/>
    </source>
</evidence>
<keyword evidence="3" id="KW-0963">Cytoplasm</keyword>
<keyword evidence="6" id="KW-0598">Phosphotransferase system</keyword>
<reference evidence="11 12" key="1">
    <citation type="submission" date="2018-01" db="EMBL/GenBank/DDBJ databases">
        <title>Superficieibacter electus gen. nov., sp. nov., an extended-spectrum beta-lactamase possessing member of the Enterobacteriaceae family, isolated from intensive care unit surfaces.</title>
        <authorList>
            <person name="Potter R.F."/>
            <person name="D'Souza A.W."/>
        </authorList>
    </citation>
    <scope>NUCLEOTIDE SEQUENCE [LARGE SCALE GENOMIC DNA]</scope>
    <source>
        <strain evidence="10 12">BP-1</strain>
        <strain evidence="9 11">BP-2</strain>
    </source>
</reference>
<dbReference type="AlphaFoldDB" id="A0A2P5GUS0"/>
<dbReference type="RefSeq" id="WP_103676425.1">
    <property type="nucleotide sequence ID" value="NZ_PQGD01000002.1"/>
</dbReference>
<keyword evidence="2" id="KW-0813">Transport</keyword>
<keyword evidence="5" id="KW-0808">Transferase</keyword>
<dbReference type="Proteomes" id="UP000237073">
    <property type="component" value="Unassembled WGS sequence"/>
</dbReference>
<organism evidence="10 12">
    <name type="scientific">Superficieibacter electus</name>
    <dbReference type="NCBI Taxonomy" id="2022662"/>
    <lineage>
        <taxon>Bacteria</taxon>
        <taxon>Pseudomonadati</taxon>
        <taxon>Pseudomonadota</taxon>
        <taxon>Gammaproteobacteria</taxon>
        <taxon>Enterobacterales</taxon>
        <taxon>Enterobacteriaceae</taxon>
        <taxon>Superficieibacter</taxon>
    </lineage>
</organism>
<keyword evidence="7" id="KW-0418">Kinase</keyword>
<comment type="caution">
    <text evidence="10">The sequence shown here is derived from an EMBL/GenBank/DDBJ whole genome shotgun (WGS) entry which is preliminary data.</text>
</comment>
<proteinExistence type="predicted"/>
<dbReference type="GO" id="GO:0016301">
    <property type="term" value="F:kinase activity"/>
    <property type="evidence" value="ECO:0007669"/>
    <property type="project" value="UniProtKB-KW"/>
</dbReference>
<feature type="domain" description="PTS EIIB type-4" evidence="8">
    <location>
        <begin position="1"/>
        <end position="165"/>
    </location>
</feature>
<dbReference type="PROSITE" id="PS51101">
    <property type="entry name" value="PTS_EIIB_TYPE_4"/>
    <property type="match status" value="1"/>
</dbReference>
<evidence type="ECO:0000256" key="4">
    <source>
        <dbReference type="ARBA" id="ARBA00022597"/>
    </source>
</evidence>
<evidence type="ECO:0000313" key="10">
    <source>
        <dbReference type="EMBL" id="POP50307.1"/>
    </source>
</evidence>
<evidence type="ECO:0000313" key="9">
    <source>
        <dbReference type="EMBL" id="POP44289.1"/>
    </source>
</evidence>
<protein>
    <submittedName>
        <fullName evidence="10">PTS sugar transporter</fullName>
    </submittedName>
</protein>
<dbReference type="Proteomes" id="UP000247005">
    <property type="component" value="Unassembled WGS sequence"/>
</dbReference>